<dbReference type="KEGG" id="pvv:PVVCY_1200790"/>
<evidence type="ECO:0000313" key="2">
    <source>
        <dbReference type="EMBL" id="VEV57680.1"/>
    </source>
</evidence>
<dbReference type="Proteomes" id="UP000290582">
    <property type="component" value="Chromosome PVVCY_12"/>
</dbReference>
<organism evidence="2 3">
    <name type="scientific">Plasmodium vinckei vinckei</name>
    <dbReference type="NCBI Taxonomy" id="54757"/>
    <lineage>
        <taxon>Eukaryota</taxon>
        <taxon>Sar</taxon>
        <taxon>Alveolata</taxon>
        <taxon>Apicomplexa</taxon>
        <taxon>Aconoidasida</taxon>
        <taxon>Haemosporida</taxon>
        <taxon>Plasmodiidae</taxon>
        <taxon>Plasmodium</taxon>
        <taxon>Plasmodium (Vinckeia)</taxon>
    </lineage>
</organism>
<evidence type="ECO:0000256" key="1">
    <source>
        <dbReference type="SAM" id="MobiDB-lite"/>
    </source>
</evidence>
<gene>
    <name evidence="2" type="ORF">PVVCY_1200790</name>
</gene>
<accession>A0A449BW20</accession>
<evidence type="ECO:0008006" key="4">
    <source>
        <dbReference type="Google" id="ProtNLM"/>
    </source>
</evidence>
<feature type="region of interest" description="Disordered" evidence="1">
    <location>
        <begin position="74"/>
        <end position="108"/>
    </location>
</feature>
<evidence type="ECO:0000313" key="3">
    <source>
        <dbReference type="Proteomes" id="UP000290582"/>
    </source>
</evidence>
<sequence length="310" mass="36982">MRNNDRIYNFQKITEPTSFKYPTRILCCASVGKKVKKFCKRIFNGLVKDYGQSQYHDQTKYYCKSQYDGESQYGTESQHAQASKLNHRSQYFGRPRPDDELIDNKSHSNVNWDGTPKNKLNYNNTENGIDLKLIDSKEIRKALIPFRITDEEIEKSKENNIMDMFYAEKIYITPKVASLVFYNFHMKIHNDILILWERGKQIMNKIAVEYNMTYGRYTTCLFEVKRAILSESMRMKYISLSMYQDYAITYKKQLDSTFHLFLREHYLKMRHRFLKLNRALYNATIKTIGITNNEKLMIIQDGEKELFFFT</sequence>
<feature type="compositionally biased region" description="Basic and acidic residues" evidence="1">
    <location>
        <begin position="95"/>
        <end position="106"/>
    </location>
</feature>
<dbReference type="VEuPathDB" id="PlasmoDB:PVVCY_1200790"/>
<proteinExistence type="predicted"/>
<dbReference type="AlphaFoldDB" id="A0A449BW20"/>
<dbReference type="RefSeq" id="XP_037490695.1">
    <property type="nucleotide sequence ID" value="XM_037634616.1"/>
</dbReference>
<feature type="compositionally biased region" description="Polar residues" evidence="1">
    <location>
        <begin position="74"/>
        <end position="84"/>
    </location>
</feature>
<dbReference type="OrthoDB" id="372816at2759"/>
<protein>
    <recommendedName>
        <fullName evidence="4">Plasmodium RESA N-terminal domain-containing protein</fullName>
    </recommendedName>
</protein>
<name>A0A449BW20_PLAVN</name>
<reference evidence="2 3" key="1">
    <citation type="submission" date="2019-01" db="EMBL/GenBank/DDBJ databases">
        <authorList>
            <person name="Ramaprasad A."/>
        </authorList>
    </citation>
    <scope>NUCLEOTIDE SEQUENCE [LARGE SCALE GENOMIC DNA]</scope>
</reference>
<dbReference type="EMBL" id="LR215068">
    <property type="protein sequence ID" value="VEV57680.1"/>
    <property type="molecule type" value="Genomic_DNA"/>
</dbReference>
<dbReference type="GeneID" id="19959619"/>